<dbReference type="SUPFAM" id="SSF52058">
    <property type="entry name" value="L domain-like"/>
    <property type="match status" value="1"/>
</dbReference>
<keyword evidence="2" id="KW-0812">Transmembrane</keyword>
<keyword evidence="9" id="KW-1185">Reference proteome</keyword>
<gene>
    <name evidence="8" type="ORF">Dsin_017074</name>
</gene>
<dbReference type="EMBL" id="JANJYJ010000005">
    <property type="protein sequence ID" value="KAK3212368.1"/>
    <property type="molecule type" value="Genomic_DNA"/>
</dbReference>
<dbReference type="Gene3D" id="3.80.10.10">
    <property type="entry name" value="Ribonuclease Inhibitor"/>
    <property type="match status" value="1"/>
</dbReference>
<keyword evidence="3" id="KW-0732">Signal</keyword>
<dbReference type="InterPro" id="IPR001611">
    <property type="entry name" value="Leu-rich_rpt"/>
</dbReference>
<evidence type="ECO:0000313" key="9">
    <source>
        <dbReference type="Proteomes" id="UP001281410"/>
    </source>
</evidence>
<name>A0AAE0AF86_9ROSI</name>
<keyword evidence="4" id="KW-1133">Transmembrane helix</keyword>
<comment type="subcellular location">
    <subcellularLocation>
        <location evidence="1">Membrane</location>
        <topology evidence="1">Single-pass type I membrane protein</topology>
    </subcellularLocation>
</comment>
<sequence>MATFVDYSSNNFTYSIPVDAGNIAPFMTLYSVSNNRLTGVIPESLCNAAWLKVHNLSRNNLSGRIPTFLFQTGNNLGVLNVRRNSLYGTILDTFLGNCGLQMLTMSGDELEGLVPKSIANCTK</sequence>
<dbReference type="InterPro" id="IPR032675">
    <property type="entry name" value="LRR_dom_sf"/>
</dbReference>
<comment type="caution">
    <text evidence="8">The sequence shown here is derived from an EMBL/GenBank/DDBJ whole genome shotgun (WGS) entry which is preliminary data.</text>
</comment>
<accession>A0AAE0AF86</accession>
<evidence type="ECO:0000256" key="7">
    <source>
        <dbReference type="ARBA" id="ARBA00023180"/>
    </source>
</evidence>
<evidence type="ECO:0000256" key="6">
    <source>
        <dbReference type="ARBA" id="ARBA00023170"/>
    </source>
</evidence>
<keyword evidence="7" id="KW-0325">Glycoprotein</keyword>
<evidence type="ECO:0000256" key="2">
    <source>
        <dbReference type="ARBA" id="ARBA00022692"/>
    </source>
</evidence>
<evidence type="ECO:0000256" key="1">
    <source>
        <dbReference type="ARBA" id="ARBA00004479"/>
    </source>
</evidence>
<dbReference type="GO" id="GO:0016020">
    <property type="term" value="C:membrane"/>
    <property type="evidence" value="ECO:0007669"/>
    <property type="project" value="UniProtKB-SubCell"/>
</dbReference>
<protein>
    <submittedName>
        <fullName evidence="8">Uncharacterized protein</fullName>
    </submittedName>
</protein>
<evidence type="ECO:0000256" key="4">
    <source>
        <dbReference type="ARBA" id="ARBA00022989"/>
    </source>
</evidence>
<proteinExistence type="predicted"/>
<dbReference type="Pfam" id="PF00560">
    <property type="entry name" value="LRR_1"/>
    <property type="match status" value="1"/>
</dbReference>
<keyword evidence="6" id="KW-0675">Receptor</keyword>
<evidence type="ECO:0000256" key="3">
    <source>
        <dbReference type="ARBA" id="ARBA00022729"/>
    </source>
</evidence>
<dbReference type="PANTHER" id="PTHR48061">
    <property type="entry name" value="LEUCINE-RICH REPEAT RECEPTOR PROTEIN KINASE EMS1-LIKE-RELATED"/>
    <property type="match status" value="1"/>
</dbReference>
<dbReference type="Proteomes" id="UP001281410">
    <property type="component" value="Unassembled WGS sequence"/>
</dbReference>
<evidence type="ECO:0000313" key="8">
    <source>
        <dbReference type="EMBL" id="KAK3212368.1"/>
    </source>
</evidence>
<dbReference type="AlphaFoldDB" id="A0AAE0AF86"/>
<organism evidence="8 9">
    <name type="scientific">Dipteronia sinensis</name>
    <dbReference type="NCBI Taxonomy" id="43782"/>
    <lineage>
        <taxon>Eukaryota</taxon>
        <taxon>Viridiplantae</taxon>
        <taxon>Streptophyta</taxon>
        <taxon>Embryophyta</taxon>
        <taxon>Tracheophyta</taxon>
        <taxon>Spermatophyta</taxon>
        <taxon>Magnoliopsida</taxon>
        <taxon>eudicotyledons</taxon>
        <taxon>Gunneridae</taxon>
        <taxon>Pentapetalae</taxon>
        <taxon>rosids</taxon>
        <taxon>malvids</taxon>
        <taxon>Sapindales</taxon>
        <taxon>Sapindaceae</taxon>
        <taxon>Hippocastanoideae</taxon>
        <taxon>Acereae</taxon>
        <taxon>Dipteronia</taxon>
    </lineage>
</organism>
<evidence type="ECO:0000256" key="5">
    <source>
        <dbReference type="ARBA" id="ARBA00023136"/>
    </source>
</evidence>
<keyword evidence="5" id="KW-0472">Membrane</keyword>
<reference evidence="8" key="1">
    <citation type="journal article" date="2023" name="Plant J.">
        <title>Genome sequences and population genomics provide insights into the demographic history, inbreeding, and mutation load of two 'living fossil' tree species of Dipteronia.</title>
        <authorList>
            <person name="Feng Y."/>
            <person name="Comes H.P."/>
            <person name="Chen J."/>
            <person name="Zhu S."/>
            <person name="Lu R."/>
            <person name="Zhang X."/>
            <person name="Li P."/>
            <person name="Qiu J."/>
            <person name="Olsen K.M."/>
            <person name="Qiu Y."/>
        </authorList>
    </citation>
    <scope>NUCLEOTIDE SEQUENCE</scope>
    <source>
        <strain evidence="8">NBL</strain>
    </source>
</reference>
<dbReference type="PANTHER" id="PTHR48061:SF2">
    <property type="entry name" value="RECEPTOR LIKE PROTEIN 30-LIKE"/>
    <property type="match status" value="1"/>
</dbReference>
<dbReference type="InterPro" id="IPR046956">
    <property type="entry name" value="RLP23-like"/>
</dbReference>